<accession>D2B9L3</accession>
<proteinExistence type="predicted"/>
<sequence>MSTMDFSRVTWRKSNFSGNGGADCVEVAVVPGDPALAGHKPDADELYLVRDSKDPDGPKLAFTRSEWDAFVNGVKLGEFDG</sequence>
<keyword evidence="3" id="KW-1185">Reference proteome</keyword>
<evidence type="ECO:0000313" key="2">
    <source>
        <dbReference type="EMBL" id="ACZ84019.1"/>
    </source>
</evidence>
<dbReference type="eggNOG" id="ENOG503315W">
    <property type="taxonomic scope" value="Bacteria"/>
</dbReference>
<gene>
    <name evidence="2" type="ordered locus">Sros_1019</name>
</gene>
<dbReference type="EMBL" id="CP001814">
    <property type="protein sequence ID" value="ACZ84019.1"/>
    <property type="molecule type" value="Genomic_DNA"/>
</dbReference>
<protein>
    <recommendedName>
        <fullName evidence="1">DUF397 domain-containing protein</fullName>
    </recommendedName>
</protein>
<dbReference type="Proteomes" id="UP000002029">
    <property type="component" value="Chromosome"/>
</dbReference>
<evidence type="ECO:0000313" key="3">
    <source>
        <dbReference type="Proteomes" id="UP000002029"/>
    </source>
</evidence>
<feature type="domain" description="DUF397" evidence="1">
    <location>
        <begin position="10"/>
        <end position="75"/>
    </location>
</feature>
<dbReference type="AlphaFoldDB" id="D2B9L3"/>
<evidence type="ECO:0000259" key="1">
    <source>
        <dbReference type="Pfam" id="PF04149"/>
    </source>
</evidence>
<name>D2B9L3_STRRD</name>
<dbReference type="HOGENOM" id="CLU_131550_1_3_11"/>
<dbReference type="STRING" id="479432.Sros_1019"/>
<dbReference type="InterPro" id="IPR007278">
    <property type="entry name" value="DUF397"/>
</dbReference>
<dbReference type="KEGG" id="sro:Sros_1019"/>
<reference evidence="2 3" key="1">
    <citation type="journal article" date="2010" name="Stand. Genomic Sci.">
        <title>Complete genome sequence of Streptosporangium roseum type strain (NI 9100).</title>
        <authorList>
            <person name="Nolan M."/>
            <person name="Sikorski J."/>
            <person name="Jando M."/>
            <person name="Lucas S."/>
            <person name="Lapidus A."/>
            <person name="Glavina Del Rio T."/>
            <person name="Chen F."/>
            <person name="Tice H."/>
            <person name="Pitluck S."/>
            <person name="Cheng J.F."/>
            <person name="Chertkov O."/>
            <person name="Sims D."/>
            <person name="Meincke L."/>
            <person name="Brettin T."/>
            <person name="Han C."/>
            <person name="Detter J.C."/>
            <person name="Bruce D."/>
            <person name="Goodwin L."/>
            <person name="Land M."/>
            <person name="Hauser L."/>
            <person name="Chang Y.J."/>
            <person name="Jeffries C.D."/>
            <person name="Ivanova N."/>
            <person name="Mavromatis K."/>
            <person name="Mikhailova N."/>
            <person name="Chen A."/>
            <person name="Palaniappan K."/>
            <person name="Chain P."/>
            <person name="Rohde M."/>
            <person name="Goker M."/>
            <person name="Bristow J."/>
            <person name="Eisen J.A."/>
            <person name="Markowitz V."/>
            <person name="Hugenholtz P."/>
            <person name="Kyrpides N.C."/>
            <person name="Klenk H.P."/>
        </authorList>
    </citation>
    <scope>NUCLEOTIDE SEQUENCE [LARGE SCALE GENOMIC DNA]</scope>
    <source>
        <strain evidence="3">ATCC 12428 / DSM 43021 / JCM 3005 / NI 9100</strain>
    </source>
</reference>
<organism evidence="2 3">
    <name type="scientific">Streptosporangium roseum (strain ATCC 12428 / DSM 43021 / JCM 3005 / KCTC 9067 / NCIMB 10171 / NRRL 2505 / NI 9100)</name>
    <dbReference type="NCBI Taxonomy" id="479432"/>
    <lineage>
        <taxon>Bacteria</taxon>
        <taxon>Bacillati</taxon>
        <taxon>Actinomycetota</taxon>
        <taxon>Actinomycetes</taxon>
        <taxon>Streptosporangiales</taxon>
        <taxon>Streptosporangiaceae</taxon>
        <taxon>Streptosporangium</taxon>
    </lineage>
</organism>
<dbReference type="Pfam" id="PF04149">
    <property type="entry name" value="DUF397"/>
    <property type="match status" value="1"/>
</dbReference>